<dbReference type="InterPro" id="IPR006597">
    <property type="entry name" value="Sel1-like"/>
</dbReference>
<keyword evidence="7" id="KW-1185">Reference proteome</keyword>
<organism evidence="6 7">
    <name type="scientific">Tritrichomonas musculus</name>
    <dbReference type="NCBI Taxonomy" id="1915356"/>
    <lineage>
        <taxon>Eukaryota</taxon>
        <taxon>Metamonada</taxon>
        <taxon>Parabasalia</taxon>
        <taxon>Tritrichomonadida</taxon>
        <taxon>Tritrichomonadidae</taxon>
        <taxon>Tritrichomonas</taxon>
    </lineage>
</organism>
<dbReference type="PANTHER" id="PTHR44329:SF298">
    <property type="entry name" value="MIXED LINEAGE KINASE DOMAIN-LIKE PROTEIN"/>
    <property type="match status" value="1"/>
</dbReference>
<feature type="compositionally biased region" description="Low complexity" evidence="4">
    <location>
        <begin position="360"/>
        <end position="374"/>
    </location>
</feature>
<dbReference type="SUPFAM" id="SSF56112">
    <property type="entry name" value="Protein kinase-like (PK-like)"/>
    <property type="match status" value="1"/>
</dbReference>
<evidence type="ECO:0000256" key="1">
    <source>
        <dbReference type="ARBA" id="ARBA00022741"/>
    </source>
</evidence>
<reference evidence="6 7" key="1">
    <citation type="submission" date="2024-04" db="EMBL/GenBank/DDBJ databases">
        <title>Tritrichomonas musculus Genome.</title>
        <authorList>
            <person name="Alves-Ferreira E."/>
            <person name="Grigg M."/>
            <person name="Lorenzi H."/>
            <person name="Galac M."/>
        </authorList>
    </citation>
    <scope>NUCLEOTIDE SEQUENCE [LARGE SCALE GENOMIC DNA]</scope>
    <source>
        <strain evidence="6 7">EAF2021</strain>
    </source>
</reference>
<feature type="domain" description="Protein kinase" evidence="5">
    <location>
        <begin position="13"/>
        <end position="274"/>
    </location>
</feature>
<feature type="compositionally biased region" description="Low complexity" evidence="4">
    <location>
        <begin position="402"/>
        <end position="416"/>
    </location>
</feature>
<dbReference type="Gene3D" id="1.10.510.10">
    <property type="entry name" value="Transferase(Phosphotransferase) domain 1"/>
    <property type="match status" value="1"/>
</dbReference>
<dbReference type="SUPFAM" id="SSF81901">
    <property type="entry name" value="HCP-like"/>
    <property type="match status" value="2"/>
</dbReference>
<dbReference type="InterPro" id="IPR011009">
    <property type="entry name" value="Kinase-like_dom_sf"/>
</dbReference>
<dbReference type="SMART" id="SM00220">
    <property type="entry name" value="S_TKc"/>
    <property type="match status" value="1"/>
</dbReference>
<feature type="compositionally biased region" description="Polar residues" evidence="4">
    <location>
        <begin position="375"/>
        <end position="384"/>
    </location>
</feature>
<dbReference type="Gene3D" id="1.25.40.10">
    <property type="entry name" value="Tetratricopeptide repeat domain"/>
    <property type="match status" value="2"/>
</dbReference>
<dbReference type="InterPro" id="IPR000719">
    <property type="entry name" value="Prot_kinase_dom"/>
</dbReference>
<name>A0ABR2JEG8_9EUKA</name>
<feature type="compositionally biased region" description="Low complexity" evidence="4">
    <location>
        <begin position="306"/>
        <end position="335"/>
    </location>
</feature>
<dbReference type="Pfam" id="PF08238">
    <property type="entry name" value="Sel1"/>
    <property type="match status" value="5"/>
</dbReference>
<evidence type="ECO:0000256" key="4">
    <source>
        <dbReference type="SAM" id="MobiDB-lite"/>
    </source>
</evidence>
<evidence type="ECO:0000313" key="6">
    <source>
        <dbReference type="EMBL" id="KAK8876342.1"/>
    </source>
</evidence>
<feature type="compositionally biased region" description="Polar residues" evidence="4">
    <location>
        <begin position="424"/>
        <end position="434"/>
    </location>
</feature>
<comment type="caution">
    <text evidence="6">The sequence shown here is derived from an EMBL/GenBank/DDBJ whole genome shotgun (WGS) entry which is preliminary data.</text>
</comment>
<gene>
    <name evidence="6" type="ORF">M9Y10_006540</name>
</gene>
<protein>
    <recommendedName>
        <fullName evidence="5">Protein kinase domain-containing protein</fullName>
    </recommendedName>
</protein>
<accession>A0ABR2JEG8</accession>
<feature type="compositionally biased region" description="Low complexity" evidence="4">
    <location>
        <begin position="342"/>
        <end position="353"/>
    </location>
</feature>
<dbReference type="InterPro" id="IPR017441">
    <property type="entry name" value="Protein_kinase_ATP_BS"/>
</dbReference>
<keyword evidence="1 3" id="KW-0547">Nucleotide-binding</keyword>
<dbReference type="PROSITE" id="PS00107">
    <property type="entry name" value="PROTEIN_KINASE_ATP"/>
    <property type="match status" value="1"/>
</dbReference>
<dbReference type="Pfam" id="PF00069">
    <property type="entry name" value="Pkinase"/>
    <property type="match status" value="1"/>
</dbReference>
<dbReference type="InterPro" id="IPR011990">
    <property type="entry name" value="TPR-like_helical_dom_sf"/>
</dbReference>
<feature type="region of interest" description="Disordered" evidence="4">
    <location>
        <begin position="297"/>
        <end position="435"/>
    </location>
</feature>
<evidence type="ECO:0000256" key="2">
    <source>
        <dbReference type="ARBA" id="ARBA00022840"/>
    </source>
</evidence>
<proteinExistence type="predicted"/>
<dbReference type="Proteomes" id="UP001470230">
    <property type="component" value="Unassembled WGS sequence"/>
</dbReference>
<keyword evidence="2 3" id="KW-0067">ATP-binding</keyword>
<dbReference type="PANTHER" id="PTHR44329">
    <property type="entry name" value="SERINE/THREONINE-PROTEIN KINASE TNNI3K-RELATED"/>
    <property type="match status" value="1"/>
</dbReference>
<feature type="binding site" evidence="3">
    <location>
        <position position="43"/>
    </location>
    <ligand>
        <name>ATP</name>
        <dbReference type="ChEBI" id="CHEBI:30616"/>
    </ligand>
</feature>
<feature type="compositionally biased region" description="Polar residues" evidence="4">
    <location>
        <begin position="392"/>
        <end position="401"/>
    </location>
</feature>
<evidence type="ECO:0000256" key="3">
    <source>
        <dbReference type="PROSITE-ProRule" id="PRU10141"/>
    </source>
</evidence>
<dbReference type="SMART" id="SM00671">
    <property type="entry name" value="SEL1"/>
    <property type="match status" value="5"/>
</dbReference>
<sequence length="708" mass="79782">MELYDIIINFSDYEFVRKLGNGAYGAVELYRNKNTKEEFAIKKFFDVTNKKNYMKEIVILFKMKHAAILQLRGFTIPSDSSEPLLIMTDYMKQGSLADILSAERCGIPPKDWDITKKAKIIFRIACALMYVHERGGSHRDIKPANILIDKDFNAYLGDFGLSTLNLSQSQSNFNGTPIYMAPEMFLGDQKITEKADIYSFAIVVYEMLSLEIPYKKFNNPFAISQFVTNGGRPDLDDSICPDMQTFITQCWDQNPSNRPSARAIVNHFMKYNLFPDADQEEFQNEIQILIGDKLPKKPDRSEWFDQSSSAPTSPKSDSSSQSSFSRSDSSYRFVSPKTADLNSASSSASNNHSYYRELPSSKSASTSSINNTKSPQNASNNNHSYYRELPSSPKSSHQSNTYYASSGSDNSSNNHSYYRELPTSPKSQQKTSPLSPFEQLKIKAQNGDSDAQFKVGFSYLKGFNGPAVNISQGINYLRQAADQKHPEACIILAKFYLSSDNYQDGVKYLSLAAALNNEEALVLLGDMLCTGDHVPKDVFRGVSLLRMAMKTVNDAKSLVTIGFRFYKIHNEELLVDARLCFKKGADLNNPQCIFNYGYMLERGEGGPKDVKGAICMYIKASEMNSIPAIMHLGEMCEEGRYMDTPNYDKALEMYNKAKRLGSNEAARAIERVEMRRRRRNSESERNDLGGLSGRDLLLGLMLKELLDF</sequence>
<dbReference type="InterPro" id="IPR051681">
    <property type="entry name" value="Ser/Thr_Kinases-Pseudokinases"/>
</dbReference>
<dbReference type="PROSITE" id="PS50011">
    <property type="entry name" value="PROTEIN_KINASE_DOM"/>
    <property type="match status" value="1"/>
</dbReference>
<evidence type="ECO:0000259" key="5">
    <source>
        <dbReference type="PROSITE" id="PS50011"/>
    </source>
</evidence>
<evidence type="ECO:0000313" key="7">
    <source>
        <dbReference type="Proteomes" id="UP001470230"/>
    </source>
</evidence>
<dbReference type="EMBL" id="JAPFFF010000012">
    <property type="protein sequence ID" value="KAK8876342.1"/>
    <property type="molecule type" value="Genomic_DNA"/>
</dbReference>